<protein>
    <submittedName>
        <fullName evidence="1">Uncharacterized protein</fullName>
    </submittedName>
</protein>
<gene>
    <name evidence="1" type="ORF">M9H77_01742</name>
</gene>
<accession>A0ACC0C6J9</accession>
<reference evidence="2" key="1">
    <citation type="journal article" date="2023" name="Nat. Plants">
        <title>Single-cell RNA sequencing provides a high-resolution roadmap for understanding the multicellular compartmentation of specialized metabolism.</title>
        <authorList>
            <person name="Sun S."/>
            <person name="Shen X."/>
            <person name="Li Y."/>
            <person name="Li Y."/>
            <person name="Wang S."/>
            <person name="Li R."/>
            <person name="Zhang H."/>
            <person name="Shen G."/>
            <person name="Guo B."/>
            <person name="Wei J."/>
            <person name="Xu J."/>
            <person name="St-Pierre B."/>
            <person name="Chen S."/>
            <person name="Sun C."/>
        </authorList>
    </citation>
    <scope>NUCLEOTIDE SEQUENCE [LARGE SCALE GENOMIC DNA]</scope>
</reference>
<sequence length="328" mass="37326">MIQVKSECDSTSITPSSSPKRPVYYVQSPSRDSHEDGDKSSASQSIQTTPAYNSSSSPMDYSPSYPSTYGRTTSNYRSSSASRVSGHWRWSKVNRKRNSKQWWRECRVVGVENGAVFYDDDDDNDEIYEDEREESRGRPYFLIIFLGFSLVFTAFCLIIWGASKPYKAHIRMMSLRVHDFYFGQGADHTGVPTKLMTLNCTARMSIYNPAKFFGIYVSSKQLDLMYSQIRVASGELKKYFQPRGSSRLMSVNLGGRNIPLYGAGATLVAGDDSRGIPLKLDIEVQSRGYLVGRLVKTKHRRQISCSLLVNSWNTRREIKFHHNSCLYH</sequence>
<dbReference type="EMBL" id="CM044701">
    <property type="protein sequence ID" value="KAI5680515.1"/>
    <property type="molecule type" value="Genomic_DNA"/>
</dbReference>
<name>A0ACC0C6J9_CATRO</name>
<organism evidence="1 2">
    <name type="scientific">Catharanthus roseus</name>
    <name type="common">Madagascar periwinkle</name>
    <name type="synonym">Vinca rosea</name>
    <dbReference type="NCBI Taxonomy" id="4058"/>
    <lineage>
        <taxon>Eukaryota</taxon>
        <taxon>Viridiplantae</taxon>
        <taxon>Streptophyta</taxon>
        <taxon>Embryophyta</taxon>
        <taxon>Tracheophyta</taxon>
        <taxon>Spermatophyta</taxon>
        <taxon>Magnoliopsida</taxon>
        <taxon>eudicotyledons</taxon>
        <taxon>Gunneridae</taxon>
        <taxon>Pentapetalae</taxon>
        <taxon>asterids</taxon>
        <taxon>lamiids</taxon>
        <taxon>Gentianales</taxon>
        <taxon>Apocynaceae</taxon>
        <taxon>Rauvolfioideae</taxon>
        <taxon>Vinceae</taxon>
        <taxon>Catharanthinae</taxon>
        <taxon>Catharanthus</taxon>
    </lineage>
</organism>
<dbReference type="Proteomes" id="UP001060085">
    <property type="component" value="Linkage Group LG01"/>
</dbReference>
<evidence type="ECO:0000313" key="2">
    <source>
        <dbReference type="Proteomes" id="UP001060085"/>
    </source>
</evidence>
<evidence type="ECO:0000313" key="1">
    <source>
        <dbReference type="EMBL" id="KAI5680515.1"/>
    </source>
</evidence>
<proteinExistence type="predicted"/>
<comment type="caution">
    <text evidence="1">The sequence shown here is derived from an EMBL/GenBank/DDBJ whole genome shotgun (WGS) entry which is preliminary data.</text>
</comment>
<keyword evidence="2" id="KW-1185">Reference proteome</keyword>